<accession>A0ABU3X4N9</accession>
<dbReference type="RefSeq" id="WP_317120108.1">
    <property type="nucleotide sequence ID" value="NZ_JAWJBA010000001.1"/>
</dbReference>
<protein>
    <submittedName>
        <fullName evidence="1">Uncharacterized protein</fullName>
    </submittedName>
</protein>
<gene>
    <name evidence="1" type="ORF">RYX56_00115</name>
</gene>
<keyword evidence="2" id="KW-1185">Reference proteome</keyword>
<evidence type="ECO:0000313" key="1">
    <source>
        <dbReference type="EMBL" id="MDV2682768.1"/>
    </source>
</evidence>
<name>A0ABU3X4N9_9BACI</name>
<reference evidence="1 2" key="1">
    <citation type="submission" date="2023-10" db="EMBL/GenBank/DDBJ databases">
        <title>Screening of Alkalihalobacillus lindianensis BZ-TG-R113 and Its Alleviation of Salt Stress on Rapeseed Growth.</title>
        <authorList>
            <person name="Zhao B."/>
            <person name="Guo T."/>
        </authorList>
    </citation>
    <scope>NUCLEOTIDE SEQUENCE [LARGE SCALE GENOMIC DNA]</scope>
    <source>
        <strain evidence="1 2">BZ-TG-R113</strain>
    </source>
</reference>
<comment type="caution">
    <text evidence="1">The sequence shown here is derived from an EMBL/GenBank/DDBJ whole genome shotgun (WGS) entry which is preliminary data.</text>
</comment>
<evidence type="ECO:0000313" key="2">
    <source>
        <dbReference type="Proteomes" id="UP001287282"/>
    </source>
</evidence>
<dbReference type="EMBL" id="JAWJBA010000001">
    <property type="protein sequence ID" value="MDV2682768.1"/>
    <property type="molecule type" value="Genomic_DNA"/>
</dbReference>
<dbReference type="Proteomes" id="UP001287282">
    <property type="component" value="Unassembled WGS sequence"/>
</dbReference>
<sequence length="50" mass="5624">MSPINKTYGYVTRVKGRKRQVLVFRHPISEAGIQIPKGTVNPEENTQDAV</sequence>
<organism evidence="1 2">
    <name type="scientific">Alkalihalophilus lindianensis</name>
    <dbReference type="NCBI Taxonomy" id="1630542"/>
    <lineage>
        <taxon>Bacteria</taxon>
        <taxon>Bacillati</taxon>
        <taxon>Bacillota</taxon>
        <taxon>Bacilli</taxon>
        <taxon>Bacillales</taxon>
        <taxon>Bacillaceae</taxon>
        <taxon>Alkalihalophilus</taxon>
    </lineage>
</organism>
<proteinExistence type="predicted"/>